<proteinExistence type="inferred from homology"/>
<dbReference type="AlphaFoldDB" id="W0I6P3"/>
<dbReference type="Proteomes" id="UP000019027">
    <property type="component" value="Chromosome"/>
</dbReference>
<evidence type="ECO:0000313" key="5">
    <source>
        <dbReference type="EMBL" id="AHF80063.1"/>
    </source>
</evidence>
<organism evidence="5 6">
    <name type="scientific">Thermococcus paralvinellae</name>
    <dbReference type="NCBI Taxonomy" id="582419"/>
    <lineage>
        <taxon>Archaea</taxon>
        <taxon>Methanobacteriati</taxon>
        <taxon>Methanobacteriota</taxon>
        <taxon>Thermococci</taxon>
        <taxon>Thermococcales</taxon>
        <taxon>Thermococcaceae</taxon>
        <taxon>Thermococcus</taxon>
    </lineage>
</organism>
<comment type="catalytic activity">
    <reaction evidence="4">
        <text>GTP + H2O = 7,8-dihydroneopterin 2',3'-cyclic phosphate + formate + diphosphate + H(+)</text>
        <dbReference type="Rhea" id="RHEA:25860"/>
        <dbReference type="ChEBI" id="CHEBI:15377"/>
        <dbReference type="ChEBI" id="CHEBI:15378"/>
        <dbReference type="ChEBI" id="CHEBI:15740"/>
        <dbReference type="ChEBI" id="CHEBI:33019"/>
        <dbReference type="ChEBI" id="CHEBI:37565"/>
        <dbReference type="ChEBI" id="CHEBI:58854"/>
        <dbReference type="EC" id="3.5.4.39"/>
    </reaction>
</comment>
<dbReference type="GeneID" id="24907598"/>
<evidence type="ECO:0000313" key="6">
    <source>
        <dbReference type="Proteomes" id="UP000019027"/>
    </source>
</evidence>
<dbReference type="EC" id="3.5.4.39" evidence="4"/>
<dbReference type="PANTHER" id="PTHR36445">
    <property type="entry name" value="GTP CYCLOHYDROLASE MPTA"/>
    <property type="match status" value="1"/>
</dbReference>
<sequence length="272" mass="31378">MSEIFETQEEVPEIREKLHRVGITNLRTVAKINWKGKLYTFIPTFEITIDVPEEKKGIHMSRLVESITETMSEAIEEEVSKVHSSLEDLELAIIKRLEKKHPHKRAEIWIKTHLILEKETPASRRKSLETYDVEVGVIKDETKGKLEKVLRVTVIGNTACPHAMANNQGKTHIQRAIATLEIKTNFDEEIALEDMIEVVESSFSSPTYTLLKTVDENAVVQKMYQNPRFVEDVAREIIFKAKQRFKGKIHVKVISLESIHKHDVIAETWYIP</sequence>
<keyword evidence="2 4" id="KW-0378">Hydrolase</keyword>
<dbReference type="InterPro" id="IPR022840">
    <property type="entry name" value="GTP_cyclohydrolase_MptA"/>
</dbReference>
<keyword evidence="6" id="KW-1185">Reference proteome</keyword>
<dbReference type="HAMAP" id="MF_01527_A">
    <property type="entry name" value="GTP_cyclohydrol_A"/>
    <property type="match status" value="1"/>
</dbReference>
<dbReference type="Gene3D" id="3.10.270.10">
    <property type="entry name" value="Urate Oxidase"/>
    <property type="match status" value="1"/>
</dbReference>
<dbReference type="NCBIfam" id="NF010204">
    <property type="entry name" value="PRK13675.1-1"/>
    <property type="match status" value="1"/>
</dbReference>
<evidence type="ECO:0000256" key="1">
    <source>
        <dbReference type="ARBA" id="ARBA00022723"/>
    </source>
</evidence>
<dbReference type="GO" id="GO:0005506">
    <property type="term" value="F:iron ion binding"/>
    <property type="evidence" value="ECO:0007669"/>
    <property type="project" value="UniProtKB-UniRule"/>
</dbReference>
<name>W0I6P3_9EURY</name>
<accession>W0I6P3</accession>
<dbReference type="RefSeq" id="WP_042680265.1">
    <property type="nucleotide sequence ID" value="NZ_CP006965.1"/>
</dbReference>
<dbReference type="HOGENOM" id="CLU_062816_1_0_2"/>
<dbReference type="GO" id="GO:0044682">
    <property type="term" value="F:GTP cyclohydrolase IV activity"/>
    <property type="evidence" value="ECO:0007669"/>
    <property type="project" value="UniProtKB-UniRule"/>
</dbReference>
<dbReference type="STRING" id="582419.TES1_0675"/>
<comment type="subunit">
    <text evidence="4">Homodimer.</text>
</comment>
<keyword evidence="3 4" id="KW-0408">Iron</keyword>
<dbReference type="KEGG" id="ths:TES1_0675"/>
<feature type="site" description="May be catalytically important" evidence="4">
    <location>
        <position position="160"/>
    </location>
</feature>
<gene>
    <name evidence="4" type="primary">mptA</name>
    <name evidence="5" type="ORF">TES1_0675</name>
</gene>
<evidence type="ECO:0000256" key="4">
    <source>
        <dbReference type="HAMAP-Rule" id="MF_01527"/>
    </source>
</evidence>
<dbReference type="UniPathway" id="UPA00065"/>
<comment type="cofactor">
    <cofactor evidence="4">
        <name>Fe(2+)</name>
        <dbReference type="ChEBI" id="CHEBI:29033"/>
    </cofactor>
    <text evidence="4">Binds 1 Fe(2+) ion per subunit.</text>
</comment>
<dbReference type="GO" id="GO:2001118">
    <property type="term" value="P:tetrahydromethanopterin biosynthetic process"/>
    <property type="evidence" value="ECO:0007669"/>
    <property type="project" value="UniProtKB-UniRule"/>
</dbReference>
<keyword evidence="1 4" id="KW-0479">Metal-binding</keyword>
<dbReference type="OrthoDB" id="53087at2157"/>
<dbReference type="EMBL" id="CP006965">
    <property type="protein sequence ID" value="AHF80063.1"/>
    <property type="molecule type" value="Genomic_DNA"/>
</dbReference>
<dbReference type="InterPro" id="IPR003801">
    <property type="entry name" value="GTP_cyclohydrolase_FolE2/MptA"/>
</dbReference>
<evidence type="ECO:0000256" key="3">
    <source>
        <dbReference type="ARBA" id="ARBA00023004"/>
    </source>
</evidence>
<evidence type="ECO:0000256" key="2">
    <source>
        <dbReference type="ARBA" id="ARBA00022801"/>
    </source>
</evidence>
<protein>
    <recommendedName>
        <fullName evidence="4">GTP cyclohydrolase MptA</fullName>
        <ecNumber evidence="4">3.5.4.39</ecNumber>
    </recommendedName>
    <alternativeName>
        <fullName evidence="4">GTP cyclohydrolase IV</fullName>
    </alternativeName>
</protein>
<comment type="similarity">
    <text evidence="4">Belongs to the GTP cyclohydrolase IV family.</text>
</comment>
<dbReference type="GO" id="GO:0003934">
    <property type="term" value="F:GTP cyclohydrolase I activity"/>
    <property type="evidence" value="ECO:0007669"/>
    <property type="project" value="InterPro"/>
</dbReference>
<comment type="pathway">
    <text evidence="4">Cofactor biosynthesis; 5,6,7,8-tetrahydromethanopterin biosynthesis.</text>
</comment>
<dbReference type="PANTHER" id="PTHR36445:SF1">
    <property type="entry name" value="GTP CYCLOHYDROLASE MPTA"/>
    <property type="match status" value="1"/>
</dbReference>
<comment type="function">
    <text evidence="4">Converts GTP to 7,8-dihydro-D-neopterin 2',3'-cyclic phosphate, the first intermediate in the biosynthesis of coenzyme methanopterin.</text>
</comment>
<reference evidence="5 6" key="1">
    <citation type="journal article" date="2014" name="Int. J. Syst. Evol. Microbiol.">
        <title>Thermococcus paralvinellae sp. nov. and Thermococcus cleftensis sp. nov. of hyperthermophilic heterotrophs from deep-sea hydrothermal vents.</title>
        <authorList>
            <person name="Hensley S.A."/>
            <person name="Jung J.H."/>
            <person name="Park C.S."/>
            <person name="Holden J.F."/>
        </authorList>
    </citation>
    <scope>NUCLEOTIDE SEQUENCE [LARGE SCALE GENOMIC DNA]</scope>
    <source>
        <strain evidence="5 6">ES1</strain>
    </source>
</reference>
<dbReference type="Pfam" id="PF02649">
    <property type="entry name" value="GCHY-1"/>
    <property type="match status" value="1"/>
</dbReference>